<dbReference type="EC" id="5.3.1.30" evidence="2"/>
<dbReference type="Pfam" id="PF04962">
    <property type="entry name" value="KduI"/>
    <property type="match status" value="1"/>
</dbReference>
<dbReference type="InterPro" id="IPR011051">
    <property type="entry name" value="RmlC_Cupin_sf"/>
</dbReference>
<dbReference type="GO" id="GO:0019310">
    <property type="term" value="P:inositol catabolic process"/>
    <property type="evidence" value="ECO:0007669"/>
    <property type="project" value="InterPro"/>
</dbReference>
<comment type="caution">
    <text evidence="2">The sequence shown here is derived from an EMBL/GenBank/DDBJ whole genome shotgun (WGS) entry which is preliminary data.</text>
</comment>
<dbReference type="SUPFAM" id="SSF51182">
    <property type="entry name" value="RmlC-like cupins"/>
    <property type="match status" value="1"/>
</dbReference>
<keyword evidence="1 2" id="KW-0413">Isomerase</keyword>
<name>A0A2H9T6Z8_9ZZZZ</name>
<dbReference type="Gene3D" id="2.60.120.10">
    <property type="entry name" value="Jelly Rolls"/>
    <property type="match status" value="2"/>
</dbReference>
<dbReference type="PIRSF" id="PIRSF036628">
    <property type="entry name" value="IolB"/>
    <property type="match status" value="1"/>
</dbReference>
<protein>
    <submittedName>
        <fullName evidence="2">5-deoxy-glucuronate isomerase</fullName>
        <ecNumber evidence="2">5.3.1.30</ecNumber>
    </submittedName>
</protein>
<gene>
    <name evidence="2" type="primary">iolB</name>
    <name evidence="2" type="ORF">CI610_02068</name>
</gene>
<dbReference type="InterPro" id="IPR021120">
    <property type="entry name" value="KduI/IolB_isomerase"/>
</dbReference>
<dbReference type="PANTHER" id="PTHR39193">
    <property type="entry name" value="5-DEOXY-GLUCURONATE ISOMERASE"/>
    <property type="match status" value="1"/>
</dbReference>
<proteinExistence type="predicted"/>
<organism evidence="2">
    <name type="scientific">invertebrate metagenome</name>
    <dbReference type="NCBI Taxonomy" id="1711999"/>
    <lineage>
        <taxon>unclassified sequences</taxon>
        <taxon>metagenomes</taxon>
        <taxon>organismal metagenomes</taxon>
    </lineage>
</organism>
<dbReference type="EMBL" id="NSIT01000110">
    <property type="protein sequence ID" value="PJE78972.1"/>
    <property type="molecule type" value="Genomic_DNA"/>
</dbReference>
<evidence type="ECO:0000256" key="1">
    <source>
        <dbReference type="ARBA" id="ARBA00023235"/>
    </source>
</evidence>
<accession>A0A2H9T6Z8</accession>
<reference evidence="2" key="1">
    <citation type="journal article" date="2017" name="Appl. Environ. Microbiol.">
        <title>Molecular characterization of an Endozoicomonas-like organism causing infection in king scallop Pecten maximus L.</title>
        <authorList>
            <person name="Cano I."/>
            <person name="van Aerle R."/>
            <person name="Ross S."/>
            <person name="Verner-Jeffreys D.W."/>
            <person name="Paley R.K."/>
            <person name="Rimmer G."/>
            <person name="Ryder D."/>
            <person name="Hooper P."/>
            <person name="Stone D."/>
            <person name="Feist S.W."/>
        </authorList>
    </citation>
    <scope>NUCLEOTIDE SEQUENCE</scope>
</reference>
<dbReference type="GO" id="GO:0102482">
    <property type="term" value="F:5-deoxy-D-glucuronate isomerase activity"/>
    <property type="evidence" value="ECO:0007669"/>
    <property type="project" value="UniProtKB-EC"/>
</dbReference>
<dbReference type="InterPro" id="IPR014710">
    <property type="entry name" value="RmlC-like_jellyroll"/>
</dbReference>
<evidence type="ECO:0000313" key="2">
    <source>
        <dbReference type="EMBL" id="PJE78972.1"/>
    </source>
</evidence>
<sequence length="281" mass="31660">MGKHIAPFDNRNEAIIPENDNTTPLCYFNNVKLVKGGTHRYHLSDYETSVVLASGTCHITVDDQRFTEVGERASIWEGNPSAVYAPVDSEVHIECVSETAEILIAGGRYEKKLTPFVIRPDDIDIVQYGSDETKTHRKIKHILGQANADKRGRLLISELFTVGKGGWSGFPPHKHDEDREGIETRFEEVYQFRFDPPQGFGTQFLYTEENQCGPCYMVKDGSVIAIDKGYHPSVTAPGYRMYYFTIIVGETSQSLLQYFEPAHADQVNTIPGIKDMVAKFK</sequence>
<dbReference type="PANTHER" id="PTHR39193:SF1">
    <property type="entry name" value="5-DEOXY-GLUCURONATE ISOMERASE"/>
    <property type="match status" value="1"/>
</dbReference>
<dbReference type="InterPro" id="IPR024203">
    <property type="entry name" value="Deoxy-glucuronate_isom_IolB"/>
</dbReference>
<dbReference type="GO" id="GO:0008880">
    <property type="term" value="F:glucuronate isomerase activity"/>
    <property type="evidence" value="ECO:0007669"/>
    <property type="project" value="InterPro"/>
</dbReference>
<dbReference type="AlphaFoldDB" id="A0A2H9T6Z8"/>